<accession>A0A6M9PDL1</accession>
<keyword evidence="1" id="KW-0472">Membrane</keyword>
<feature type="transmembrane region" description="Helical" evidence="1">
    <location>
        <begin position="202"/>
        <end position="226"/>
    </location>
</feature>
<sequence length="422" mass="48325">MKKFSQLSLPIVVIFMIDLAIIIPGVWMFGDPEILKFGSWPIAEWLINYEGGFVRRGLIGQLLYIFSAGESVIQSVNIITLILFYLYVAIFLSVYFYSRIKNWYVLVPALLIPGGIVQMGLTMQFFTRKEIIFLLLFGVLCLITLAIKRSSAHKKTIFNSLLFLLAIIGGIICTFVHEGYVFMGYPLTLVLLWTNLKNSVFQRLYCFYFALYFFLIPAIFILSSVFHGDMQSANNIWNSLNLSDRVLLSPAAPYSFFGPIASMGWGLQQHFLTLYGIFATDAYLYWPIFILGNYLVMFFVFCVIVRTTHHHASIFNRYMLFGVISSFLMYFIAADWGRWLSFSCNSLLMLAFTFASQNQPESSQSKLVQEHGPSNKTQFSEKYFLAIFALLVAYSLVFRLPECCLSSTELFTPYLKLISLSL</sequence>
<dbReference type="Proteomes" id="UP000501090">
    <property type="component" value="Chromosome"/>
</dbReference>
<feature type="transmembrane region" description="Helical" evidence="1">
    <location>
        <begin position="7"/>
        <end position="30"/>
    </location>
</feature>
<protein>
    <recommendedName>
        <fullName evidence="4">Glycosyltransferase RgtA/B/C/D-like domain-containing protein</fullName>
    </recommendedName>
</protein>
<reference evidence="2 3" key="1">
    <citation type="submission" date="2018-04" db="EMBL/GenBank/DDBJ databases">
        <title>Polynucleobacter sp. UK-Long2-W17 genome.</title>
        <authorList>
            <person name="Hahn M.W."/>
        </authorList>
    </citation>
    <scope>NUCLEOTIDE SEQUENCE [LARGE SCALE GENOMIC DNA]</scope>
    <source>
        <strain evidence="2 3">UK-Long2-W17</strain>
    </source>
</reference>
<keyword evidence="3" id="KW-1185">Reference proteome</keyword>
<organism evidence="2 3">
    <name type="scientific">Polynucleobacter arcticus</name>
    <dbReference type="NCBI Taxonomy" id="1743165"/>
    <lineage>
        <taxon>Bacteria</taxon>
        <taxon>Pseudomonadati</taxon>
        <taxon>Pseudomonadota</taxon>
        <taxon>Betaproteobacteria</taxon>
        <taxon>Burkholderiales</taxon>
        <taxon>Burkholderiaceae</taxon>
        <taxon>Polynucleobacter</taxon>
    </lineage>
</organism>
<evidence type="ECO:0000313" key="3">
    <source>
        <dbReference type="Proteomes" id="UP000501090"/>
    </source>
</evidence>
<evidence type="ECO:0000256" key="1">
    <source>
        <dbReference type="SAM" id="Phobius"/>
    </source>
</evidence>
<dbReference type="RefSeq" id="WP_217426042.1">
    <property type="nucleotide sequence ID" value="NZ_CP028940.1"/>
</dbReference>
<dbReference type="AlphaFoldDB" id="A0A6M9PDL1"/>
<name>A0A6M9PDL1_9BURK</name>
<feature type="transmembrane region" description="Helical" evidence="1">
    <location>
        <begin position="103"/>
        <end position="125"/>
    </location>
</feature>
<proteinExistence type="predicted"/>
<gene>
    <name evidence="2" type="ORF">DN92_02985</name>
</gene>
<feature type="transmembrane region" description="Helical" evidence="1">
    <location>
        <begin position="72"/>
        <end position="96"/>
    </location>
</feature>
<feature type="transmembrane region" description="Helical" evidence="1">
    <location>
        <begin position="383"/>
        <end position="401"/>
    </location>
</feature>
<feature type="transmembrane region" description="Helical" evidence="1">
    <location>
        <begin position="317"/>
        <end position="333"/>
    </location>
</feature>
<keyword evidence="1" id="KW-0812">Transmembrane</keyword>
<feature type="transmembrane region" description="Helical" evidence="1">
    <location>
        <begin position="246"/>
        <end position="265"/>
    </location>
</feature>
<dbReference type="KEGG" id="pard:DN92_02985"/>
<feature type="transmembrane region" description="Helical" evidence="1">
    <location>
        <begin position="131"/>
        <end position="148"/>
    </location>
</feature>
<dbReference type="EMBL" id="CP028940">
    <property type="protein sequence ID" value="QKM60084.1"/>
    <property type="molecule type" value="Genomic_DNA"/>
</dbReference>
<evidence type="ECO:0008006" key="4">
    <source>
        <dbReference type="Google" id="ProtNLM"/>
    </source>
</evidence>
<keyword evidence="1" id="KW-1133">Transmembrane helix</keyword>
<feature type="transmembrane region" description="Helical" evidence="1">
    <location>
        <begin position="285"/>
        <end position="305"/>
    </location>
</feature>
<feature type="transmembrane region" description="Helical" evidence="1">
    <location>
        <begin position="160"/>
        <end position="182"/>
    </location>
</feature>
<evidence type="ECO:0000313" key="2">
    <source>
        <dbReference type="EMBL" id="QKM60084.1"/>
    </source>
</evidence>